<proteinExistence type="inferred from homology"/>
<keyword evidence="2 4" id="KW-0808">Transferase</keyword>
<comment type="caution">
    <text evidence="4">The sequence shown here is derived from an EMBL/GenBank/DDBJ whole genome shotgun (WGS) entry which is preliminary data.</text>
</comment>
<keyword evidence="5" id="KW-1185">Reference proteome</keyword>
<dbReference type="InterPro" id="IPR051159">
    <property type="entry name" value="Hexapeptide_acetyltransf"/>
</dbReference>
<dbReference type="Pfam" id="PF12464">
    <property type="entry name" value="Mac"/>
    <property type="match status" value="1"/>
</dbReference>
<dbReference type="AlphaFoldDB" id="E6K1P6"/>
<evidence type="ECO:0000256" key="1">
    <source>
        <dbReference type="ARBA" id="ARBA00007274"/>
    </source>
</evidence>
<dbReference type="KEGG" id="pdo:PSDT_0896"/>
<evidence type="ECO:0000313" key="5">
    <source>
        <dbReference type="Proteomes" id="UP000004946"/>
    </source>
</evidence>
<name>E6K1P6_PARDN</name>
<dbReference type="EMBL" id="AEON01000001">
    <property type="protein sequence ID" value="EFT83727.1"/>
    <property type="molecule type" value="Genomic_DNA"/>
</dbReference>
<dbReference type="eggNOG" id="COG0110">
    <property type="taxonomic scope" value="Bacteria"/>
</dbReference>
<dbReference type="SMART" id="SM01266">
    <property type="entry name" value="Mac"/>
    <property type="match status" value="1"/>
</dbReference>
<dbReference type="InterPro" id="IPR001451">
    <property type="entry name" value="Hexapep"/>
</dbReference>
<feature type="domain" description="Maltose/galactoside acetyltransferase" evidence="3">
    <location>
        <begin position="34"/>
        <end position="87"/>
    </location>
</feature>
<dbReference type="InterPro" id="IPR011004">
    <property type="entry name" value="Trimer_LpxA-like_sf"/>
</dbReference>
<dbReference type="SUPFAM" id="SSF51161">
    <property type="entry name" value="Trimeric LpxA-like enzymes"/>
    <property type="match status" value="1"/>
</dbReference>
<dbReference type="GO" id="GO:0016407">
    <property type="term" value="F:acetyltransferase activity"/>
    <property type="evidence" value="ECO:0007669"/>
    <property type="project" value="InterPro"/>
</dbReference>
<dbReference type="InterPro" id="IPR024688">
    <property type="entry name" value="Mac_dom"/>
</dbReference>
<dbReference type="Gene3D" id="2.160.10.10">
    <property type="entry name" value="Hexapeptide repeat proteins"/>
    <property type="match status" value="1"/>
</dbReference>
<evidence type="ECO:0000259" key="3">
    <source>
        <dbReference type="SMART" id="SM01266"/>
    </source>
</evidence>
<dbReference type="PATRIC" id="fig|864564.6.peg.980"/>
<sequence length="234" mass="25770">MGMTTDVAVPSTPDSPDFLGLLDFSGLPESTQEQEKMLAGRIYDPADPRLVALRVRSHNLSREYNGLDETDPRRQRILQGWLDLQGENVFLQGPVQFDYGCFTSIGENSYANFNFTCLDCCPMTIGRNVFIGPNVSLLTPVHPLRFQDRNLYRNARGQMTDHEYAKPIVISDNCWIAGNVTVCGGVTIGEGCVIGAGSVVTRDIPSGMVAFGDPCRPIRPITEEDGMSDLFEAE</sequence>
<dbReference type="GO" id="GO:0008374">
    <property type="term" value="F:O-acyltransferase activity"/>
    <property type="evidence" value="ECO:0007669"/>
    <property type="project" value="TreeGrafter"/>
</dbReference>
<dbReference type="Proteomes" id="UP000004946">
    <property type="component" value="Chromosome"/>
</dbReference>
<dbReference type="HOGENOM" id="CLU_051638_3_2_11"/>
<accession>E6K1P6</accession>
<dbReference type="CDD" id="cd03357">
    <property type="entry name" value="LbH_MAT_GAT"/>
    <property type="match status" value="1"/>
</dbReference>
<dbReference type="PANTHER" id="PTHR23416">
    <property type="entry name" value="SIALIC ACID SYNTHASE-RELATED"/>
    <property type="match status" value="1"/>
</dbReference>
<evidence type="ECO:0000256" key="2">
    <source>
        <dbReference type="ARBA" id="ARBA00022679"/>
    </source>
</evidence>
<dbReference type="Pfam" id="PF00132">
    <property type="entry name" value="Hexapep"/>
    <property type="match status" value="1"/>
</dbReference>
<gene>
    <name evidence="4" type="ORF">HMPREF0620_0732</name>
</gene>
<organism evidence="4 5">
    <name type="scientific">Parascardovia denticolens DSM 10105 = JCM 12538</name>
    <dbReference type="NCBI Taxonomy" id="864564"/>
    <lineage>
        <taxon>Bacteria</taxon>
        <taxon>Bacillati</taxon>
        <taxon>Actinomycetota</taxon>
        <taxon>Actinomycetes</taxon>
        <taxon>Bifidobacteriales</taxon>
        <taxon>Bifidobacteriaceae</taxon>
        <taxon>Parascardovia</taxon>
    </lineage>
</organism>
<protein>
    <submittedName>
        <fullName evidence="4">Bacterial transferase hexapeptide repeat protein</fullName>
    </submittedName>
</protein>
<comment type="similarity">
    <text evidence="1">Belongs to the transferase hexapeptide repeat family.</text>
</comment>
<reference evidence="4 5" key="1">
    <citation type="submission" date="2010-12" db="EMBL/GenBank/DDBJ databases">
        <authorList>
            <person name="Muzny D."/>
            <person name="Qin X."/>
            <person name="Buhay C."/>
            <person name="Dugan-Rocha S."/>
            <person name="Ding Y."/>
            <person name="Chen G."/>
            <person name="Hawes A."/>
            <person name="Holder M."/>
            <person name="Jhangiani S."/>
            <person name="Johnson A."/>
            <person name="Khan Z."/>
            <person name="Li Z."/>
            <person name="Liu W."/>
            <person name="Liu X."/>
            <person name="Perez L."/>
            <person name="Shen H."/>
            <person name="Wang Q."/>
            <person name="Watt J."/>
            <person name="Xi L."/>
            <person name="Xin Y."/>
            <person name="Zhou J."/>
            <person name="Deng J."/>
            <person name="Jiang H."/>
            <person name="Liu Y."/>
            <person name="Qu J."/>
            <person name="Song X.-Z."/>
            <person name="Zhang L."/>
            <person name="Villasana D."/>
            <person name="Johnson A."/>
            <person name="Liu J."/>
            <person name="Liyanage D."/>
            <person name="Lorensuhewa L."/>
            <person name="Robinson T."/>
            <person name="Song A."/>
            <person name="Song B.-B."/>
            <person name="Dinh H."/>
            <person name="Thornton R."/>
            <person name="Coyle M."/>
            <person name="Francisco L."/>
            <person name="Jackson L."/>
            <person name="Javaid M."/>
            <person name="Korchina V."/>
            <person name="Kovar C."/>
            <person name="Mata R."/>
            <person name="Mathew T."/>
            <person name="Ngo R."/>
            <person name="Nguyen L."/>
            <person name="Nguyen N."/>
            <person name="Okwuonu G."/>
            <person name="Ongeri F."/>
            <person name="Pham C."/>
            <person name="Simmons D."/>
            <person name="Wilczek-Boney K."/>
            <person name="Hale W."/>
            <person name="Jakkamsetti A."/>
            <person name="Pham P."/>
            <person name="Ruth R."/>
            <person name="San Lucas F."/>
            <person name="Warren J."/>
            <person name="Zhang J."/>
            <person name="Zhao Z."/>
            <person name="Zhou C."/>
            <person name="Zhu D."/>
            <person name="Lee S."/>
            <person name="Bess C."/>
            <person name="Blankenburg K."/>
            <person name="Forbes L."/>
            <person name="Fu Q."/>
            <person name="Gubbala S."/>
            <person name="Hirani K."/>
            <person name="Jayaseelan J.C."/>
            <person name="Lara F."/>
            <person name="Munidasa M."/>
            <person name="Palculict T."/>
            <person name="Patil S."/>
            <person name="Pu L.-L."/>
            <person name="Saada N."/>
            <person name="Tang L."/>
            <person name="Weissenberger G."/>
            <person name="Zhu Y."/>
            <person name="Hemphill L."/>
            <person name="Shang Y."/>
            <person name="Youmans B."/>
            <person name="Ayvaz T."/>
            <person name="Ross M."/>
            <person name="Santibanez J."/>
            <person name="Aqrawi P."/>
            <person name="Gross S."/>
            <person name="Joshi V."/>
            <person name="Fowler G."/>
            <person name="Nazareth L."/>
            <person name="Reid J."/>
            <person name="Worley K."/>
            <person name="Petrosino J."/>
            <person name="Highlander S."/>
            <person name="Gibbs R."/>
        </authorList>
    </citation>
    <scope>NUCLEOTIDE SEQUENCE [LARGE SCALE GENOMIC DNA]</scope>
    <source>
        <strain evidence="4 5">DSM 10105</strain>
    </source>
</reference>
<dbReference type="PANTHER" id="PTHR23416:SF23">
    <property type="entry name" value="ACETYLTRANSFERASE C18B11.09C-RELATED"/>
    <property type="match status" value="1"/>
</dbReference>
<evidence type="ECO:0000313" key="4">
    <source>
        <dbReference type="EMBL" id="EFT83727.1"/>
    </source>
</evidence>